<dbReference type="AlphaFoldDB" id="A0A931FEL2"/>
<accession>A0A931FEL2</accession>
<comment type="caution">
    <text evidence="1">The sequence shown here is derived from an EMBL/GenBank/DDBJ whole genome shotgun (WGS) entry which is preliminary data.</text>
</comment>
<name>A0A931FEL2_9ACTN</name>
<dbReference type="Proteomes" id="UP000657385">
    <property type="component" value="Unassembled WGS sequence"/>
</dbReference>
<gene>
    <name evidence="1" type="ORF">I2501_28120</name>
</gene>
<sequence length="457" mass="50535">MAELAGTTRIHVHSTPQLVLDTDKAATSIDKERARKAKSKDEVFRKPLIEPLPGAERDDLRLTTWQALGTLARSSTLARHGQGRGLAEHWQSLKYCRAMTTPKDGHLHLSSSGESPEQFHRGNQARELGRAFGLALAERTVRLHHPDRLITTIDAEAALLPGFARSDKQPTLGAWPRPDYLIEAWKPDEPSIVYAVTVNGNHQVATPRTGKAQRTTFRQLARASERVEHLHIGSWNNTGCLLMSTELLAPAGITVHALRAPGSALLRNAHLDLQDGTDIDRRLKRSLKYVDTVRVPGPDTDPREHWHNAFLVPGKELGWFAQVLAAAGAAGQLAWAGAGREISRYLTAVQGRKRYQENTFAGAASVRDARHTIGGELYVGTDQVFRLDGQRVEAFSGISENLYKLLEAGKVEEYRRRAYESRDSWPGGTTTTGWGPTSFREDGTVMALRRVPKGQRA</sequence>
<reference evidence="1" key="1">
    <citation type="submission" date="2020-11" db="EMBL/GenBank/DDBJ databases">
        <title>Isolation and identification of active actinomycetes.</title>
        <authorList>
            <person name="Yu B."/>
        </authorList>
    </citation>
    <scope>NUCLEOTIDE SEQUENCE</scope>
    <source>
        <strain evidence="1">NEAU-YB345</strain>
    </source>
</reference>
<dbReference type="EMBL" id="JADPRT010000013">
    <property type="protein sequence ID" value="MBF9071897.1"/>
    <property type="molecule type" value="Genomic_DNA"/>
</dbReference>
<organism evidence="1 2">
    <name type="scientific">Streptacidiphilus fuscans</name>
    <dbReference type="NCBI Taxonomy" id="2789292"/>
    <lineage>
        <taxon>Bacteria</taxon>
        <taxon>Bacillati</taxon>
        <taxon>Actinomycetota</taxon>
        <taxon>Actinomycetes</taxon>
        <taxon>Kitasatosporales</taxon>
        <taxon>Streptomycetaceae</taxon>
        <taxon>Streptacidiphilus</taxon>
    </lineage>
</organism>
<dbReference type="RefSeq" id="WP_196197051.1">
    <property type="nucleotide sequence ID" value="NZ_JADPRT010000013.1"/>
</dbReference>
<evidence type="ECO:0000313" key="1">
    <source>
        <dbReference type="EMBL" id="MBF9071897.1"/>
    </source>
</evidence>
<evidence type="ECO:0000313" key="2">
    <source>
        <dbReference type="Proteomes" id="UP000657385"/>
    </source>
</evidence>
<keyword evidence="2" id="KW-1185">Reference proteome</keyword>
<protein>
    <submittedName>
        <fullName evidence="1">Uncharacterized protein</fullName>
    </submittedName>
</protein>
<proteinExistence type="predicted"/>